<protein>
    <submittedName>
        <fullName evidence="1">Dihydroorotase</fullName>
        <ecNumber evidence="1">3.5.2.3</ecNumber>
    </submittedName>
</protein>
<dbReference type="PANTHER" id="PTHR43668:SF4">
    <property type="entry name" value="ALLANTOINASE"/>
    <property type="match status" value="1"/>
</dbReference>
<gene>
    <name evidence="1" type="ORF">IAA93_07410</name>
</gene>
<sequence length="88" mass="10237">LMCHAPARLYHIDRRGFIRPGYHADIVLVANRQWTLDASGIASRCGWSPLEGHTFNHRVMQTYVNGRLVYDNGRFDDTVRGERLLFDY</sequence>
<dbReference type="GO" id="GO:0004038">
    <property type="term" value="F:allantoinase activity"/>
    <property type="evidence" value="ECO:0007669"/>
    <property type="project" value="TreeGrafter"/>
</dbReference>
<evidence type="ECO:0000313" key="2">
    <source>
        <dbReference type="Proteomes" id="UP000787625"/>
    </source>
</evidence>
<feature type="non-terminal residue" evidence="1">
    <location>
        <position position="1"/>
    </location>
</feature>
<dbReference type="Gene3D" id="3.20.20.140">
    <property type="entry name" value="Metal-dependent hydrolases"/>
    <property type="match status" value="1"/>
</dbReference>
<dbReference type="PANTHER" id="PTHR43668">
    <property type="entry name" value="ALLANTOINASE"/>
    <property type="match status" value="1"/>
</dbReference>
<dbReference type="Proteomes" id="UP000787625">
    <property type="component" value="Unassembled WGS sequence"/>
</dbReference>
<proteinExistence type="predicted"/>
<dbReference type="Gene3D" id="2.30.40.10">
    <property type="entry name" value="Urease, subunit C, domain 1"/>
    <property type="match status" value="1"/>
</dbReference>
<reference evidence="1" key="1">
    <citation type="journal article" date="2021" name="PeerJ">
        <title>Extensive microbial diversity within the chicken gut microbiome revealed by metagenomics and culture.</title>
        <authorList>
            <person name="Gilroy R."/>
            <person name="Ravi A."/>
            <person name="Getino M."/>
            <person name="Pursley I."/>
            <person name="Horton D.L."/>
            <person name="Alikhan N.F."/>
            <person name="Baker D."/>
            <person name="Gharbi K."/>
            <person name="Hall N."/>
            <person name="Watson M."/>
            <person name="Adriaenssens E.M."/>
            <person name="Foster-Nyarko E."/>
            <person name="Jarju S."/>
            <person name="Secka A."/>
            <person name="Antonio M."/>
            <person name="Oren A."/>
            <person name="Chaudhuri R.R."/>
            <person name="La Ragione R."/>
            <person name="Hildebrand F."/>
            <person name="Pallen M.J."/>
        </authorList>
    </citation>
    <scope>NUCLEOTIDE SEQUENCE</scope>
    <source>
        <strain evidence="1">MalCec1-1739</strain>
    </source>
</reference>
<dbReference type="GO" id="GO:0006145">
    <property type="term" value="P:purine nucleobase catabolic process"/>
    <property type="evidence" value="ECO:0007669"/>
    <property type="project" value="TreeGrafter"/>
</dbReference>
<keyword evidence="1" id="KW-0378">Hydrolase</keyword>
<dbReference type="AlphaFoldDB" id="A0A9D2UJE0"/>
<reference evidence="1" key="2">
    <citation type="submission" date="2021-04" db="EMBL/GenBank/DDBJ databases">
        <authorList>
            <person name="Gilroy R."/>
        </authorList>
    </citation>
    <scope>NUCLEOTIDE SEQUENCE</scope>
    <source>
        <strain evidence="1">MalCec1-1739</strain>
    </source>
</reference>
<dbReference type="InterPro" id="IPR011059">
    <property type="entry name" value="Metal-dep_hydrolase_composite"/>
</dbReference>
<accession>A0A9D2UJE0</accession>
<organism evidence="1 2">
    <name type="scientific">Candidatus Avibacteroides avistercoris</name>
    <dbReference type="NCBI Taxonomy" id="2840690"/>
    <lineage>
        <taxon>Bacteria</taxon>
        <taxon>Pseudomonadati</taxon>
        <taxon>Bacteroidota</taxon>
        <taxon>Bacteroidia</taxon>
        <taxon>Bacteroidales</taxon>
        <taxon>Bacteroidaceae</taxon>
        <taxon>Bacteroidaceae incertae sedis</taxon>
        <taxon>Candidatus Avibacteroides</taxon>
    </lineage>
</organism>
<dbReference type="InterPro" id="IPR050138">
    <property type="entry name" value="DHOase/Allantoinase_Hydrolase"/>
</dbReference>
<dbReference type="EC" id="3.5.2.3" evidence="1"/>
<dbReference type="EMBL" id="DWUP01000173">
    <property type="protein sequence ID" value="HJD53533.1"/>
    <property type="molecule type" value="Genomic_DNA"/>
</dbReference>
<dbReference type="SUPFAM" id="SSF51338">
    <property type="entry name" value="Composite domain of metallo-dependent hydrolases"/>
    <property type="match status" value="1"/>
</dbReference>
<dbReference type="GO" id="GO:0004151">
    <property type="term" value="F:dihydroorotase activity"/>
    <property type="evidence" value="ECO:0007669"/>
    <property type="project" value="UniProtKB-EC"/>
</dbReference>
<evidence type="ECO:0000313" key="1">
    <source>
        <dbReference type="EMBL" id="HJD53533.1"/>
    </source>
</evidence>
<name>A0A9D2UJE0_9BACT</name>
<comment type="caution">
    <text evidence="1">The sequence shown here is derived from an EMBL/GenBank/DDBJ whole genome shotgun (WGS) entry which is preliminary data.</text>
</comment>
<dbReference type="GO" id="GO:0005737">
    <property type="term" value="C:cytoplasm"/>
    <property type="evidence" value="ECO:0007669"/>
    <property type="project" value="TreeGrafter"/>
</dbReference>